<dbReference type="InterPro" id="IPR016181">
    <property type="entry name" value="Acyl_CoA_acyltransferase"/>
</dbReference>
<proteinExistence type="predicted"/>
<dbReference type="Pfam" id="PF21926">
    <property type="entry name" value="FeeM"/>
    <property type="match status" value="1"/>
</dbReference>
<gene>
    <name evidence="2" type="ordered locus">Acry_0858</name>
</gene>
<dbReference type="KEGG" id="acr:Acry_0858"/>
<evidence type="ECO:0000259" key="1">
    <source>
        <dbReference type="Pfam" id="PF21926"/>
    </source>
</evidence>
<accession>A5FWU5</accession>
<evidence type="ECO:0000313" key="3">
    <source>
        <dbReference type="Proteomes" id="UP000000245"/>
    </source>
</evidence>
<dbReference type="STRING" id="349163.Acry_0858"/>
<dbReference type="AlphaFoldDB" id="A5FWU5"/>
<keyword evidence="3" id="KW-1185">Reference proteome</keyword>
<dbReference type="eggNOG" id="COG3916">
    <property type="taxonomic scope" value="Bacteria"/>
</dbReference>
<evidence type="ECO:0000313" key="2">
    <source>
        <dbReference type="EMBL" id="ABQ30077.1"/>
    </source>
</evidence>
<dbReference type="InterPro" id="IPR054597">
    <property type="entry name" value="FeeM_cat"/>
</dbReference>
<protein>
    <recommendedName>
        <fullName evidence="1">N-acyl amino acid synthase FeeM catalytic core domain-containing protein</fullName>
    </recommendedName>
</protein>
<dbReference type="HOGENOM" id="CLU_092294_0_0_5"/>
<dbReference type="Gene3D" id="3.40.630.30">
    <property type="match status" value="1"/>
</dbReference>
<organism evidence="2 3">
    <name type="scientific">Acidiphilium cryptum (strain JF-5)</name>
    <dbReference type="NCBI Taxonomy" id="349163"/>
    <lineage>
        <taxon>Bacteria</taxon>
        <taxon>Pseudomonadati</taxon>
        <taxon>Pseudomonadota</taxon>
        <taxon>Alphaproteobacteria</taxon>
        <taxon>Acetobacterales</taxon>
        <taxon>Acidocellaceae</taxon>
        <taxon>Acidiphilium</taxon>
    </lineage>
</organism>
<dbReference type="RefSeq" id="WP_011941825.1">
    <property type="nucleotide sequence ID" value="NC_009484.1"/>
</dbReference>
<sequence>MDGSILGHQLTRTTNFNHLPARRSDGVTARLVLDDEGFREALAVRYEAYVAAGYLAPRRDALFSDTYDESPLSKTLVLYTDGEAAASVRVCMLGHRDGNDRPGDLPAAAMFRTEIDTCLAGLAAEGRPARAVEITRLACSPRHARNVALLLGLYHVAGYLILHFHADIIFAAVTANHTGFYRRMGFREMAPPRDYPGLDVQTVLMGCKIGEHRGIPGKTLALSEMSLSDDTYQGLVTGETVPVFGGHATSRPDLVVNRMAGGMRMPQTAGTIATTIG</sequence>
<dbReference type="SUPFAM" id="SSF55729">
    <property type="entry name" value="Acyl-CoA N-acyltransferases (Nat)"/>
    <property type="match status" value="1"/>
</dbReference>
<feature type="domain" description="N-acyl amino acid synthase FeeM catalytic core" evidence="1">
    <location>
        <begin position="41"/>
        <end position="207"/>
    </location>
</feature>
<dbReference type="EMBL" id="CP000697">
    <property type="protein sequence ID" value="ABQ30077.1"/>
    <property type="molecule type" value="Genomic_DNA"/>
</dbReference>
<dbReference type="Proteomes" id="UP000000245">
    <property type="component" value="Chromosome"/>
</dbReference>
<name>A5FWU5_ACICJ</name>
<reference evidence="2 3" key="1">
    <citation type="submission" date="2007-05" db="EMBL/GenBank/DDBJ databases">
        <title>Complete sequence of chromosome of Acidiphilium cryptum JF-5.</title>
        <authorList>
            <consortium name="US DOE Joint Genome Institute"/>
            <person name="Copeland A."/>
            <person name="Lucas S."/>
            <person name="Lapidus A."/>
            <person name="Barry K."/>
            <person name="Detter J.C."/>
            <person name="Glavina del Rio T."/>
            <person name="Hammon N."/>
            <person name="Israni S."/>
            <person name="Dalin E."/>
            <person name="Tice H."/>
            <person name="Pitluck S."/>
            <person name="Sims D."/>
            <person name="Brettin T."/>
            <person name="Bruce D."/>
            <person name="Han C."/>
            <person name="Schmutz J."/>
            <person name="Larimer F."/>
            <person name="Land M."/>
            <person name="Hauser L."/>
            <person name="Kyrpides N."/>
            <person name="Kim E."/>
            <person name="Magnuson T."/>
            <person name="Richardson P."/>
        </authorList>
    </citation>
    <scope>NUCLEOTIDE SEQUENCE [LARGE SCALE GENOMIC DNA]</scope>
    <source>
        <strain evidence="2 3">JF-5</strain>
    </source>
</reference>